<name>A0ABQ0GVI8_9HYPH</name>
<proteinExistence type="predicted"/>
<evidence type="ECO:0008006" key="3">
    <source>
        <dbReference type="Google" id="ProtNLM"/>
    </source>
</evidence>
<organism evidence="1 2">
    <name type="scientific">Phyllobacterium phragmitis</name>
    <dbReference type="NCBI Taxonomy" id="2670329"/>
    <lineage>
        <taxon>Bacteria</taxon>
        <taxon>Pseudomonadati</taxon>
        <taxon>Pseudomonadota</taxon>
        <taxon>Alphaproteobacteria</taxon>
        <taxon>Hyphomicrobiales</taxon>
        <taxon>Phyllobacteriaceae</taxon>
        <taxon>Phyllobacterium</taxon>
    </lineage>
</organism>
<keyword evidence="2" id="KW-1185">Reference proteome</keyword>
<reference evidence="1 2" key="1">
    <citation type="submission" date="2024-10" db="EMBL/GenBank/DDBJ databases">
        <title>Isolation, draft genome sequencing and identification of Phyllobacterium sp. NSA23, isolated from leaf soil.</title>
        <authorList>
            <person name="Akita H."/>
        </authorList>
    </citation>
    <scope>NUCLEOTIDE SEQUENCE [LARGE SCALE GENOMIC DNA]</scope>
    <source>
        <strain evidence="1 2">NSA23</strain>
    </source>
</reference>
<comment type="caution">
    <text evidence="1">The sequence shown here is derived from an EMBL/GenBank/DDBJ whole genome shotgun (WGS) entry which is preliminary data.</text>
</comment>
<gene>
    <name evidence="1" type="ORF">PPNSA23_06370</name>
</gene>
<dbReference type="RefSeq" id="WP_407863652.1">
    <property type="nucleotide sequence ID" value="NZ_BAAFZP010000001.1"/>
</dbReference>
<evidence type="ECO:0000313" key="1">
    <source>
        <dbReference type="EMBL" id="GAB1580694.1"/>
    </source>
</evidence>
<accession>A0ABQ0GVI8</accession>
<evidence type="ECO:0000313" key="2">
    <source>
        <dbReference type="Proteomes" id="UP001628091"/>
    </source>
</evidence>
<dbReference type="EMBL" id="BAAFZP010000001">
    <property type="protein sequence ID" value="GAB1580694.1"/>
    <property type="molecule type" value="Genomic_DNA"/>
</dbReference>
<sequence>MDQHKRHCGAPPPKRLNAFLSFLREEAAGRRALADILDRHGDHWLKDVGLSRGETRRILKRSFIRRVLEWSRKDGR</sequence>
<dbReference type="Proteomes" id="UP001628091">
    <property type="component" value="Unassembled WGS sequence"/>
</dbReference>
<protein>
    <recommendedName>
        <fullName evidence="3">DUF1127 domain-containing protein</fullName>
    </recommendedName>
</protein>